<dbReference type="PROSITE" id="PS51221">
    <property type="entry name" value="TTL"/>
    <property type="match status" value="1"/>
</dbReference>
<organism evidence="2 3">
    <name type="scientific">Coccomyxa viridis</name>
    <dbReference type="NCBI Taxonomy" id="1274662"/>
    <lineage>
        <taxon>Eukaryota</taxon>
        <taxon>Viridiplantae</taxon>
        <taxon>Chlorophyta</taxon>
        <taxon>core chlorophytes</taxon>
        <taxon>Trebouxiophyceae</taxon>
        <taxon>Trebouxiophyceae incertae sedis</taxon>
        <taxon>Coccomyxaceae</taxon>
        <taxon>Coccomyxa</taxon>
    </lineage>
</organism>
<sequence>MAVTGGLSRDRDQEAGVAFVTFLRSSGLPQSLWEILLEKISNGSLGTDGQIEAVSPPSGSAKLRAAVDLQPTNSVYILPLQLAASRPDLERLIRQDSHIRSTCAEAAQLSAGAEANPDQVLSQIWRWAVPSMVAGSAARMSTVWTLEPKLGLWARHAENPNMAAAQLPMPVAAAIGGSPESAPYGAIMMWPLCAVKAGEELTRDCVPGPRSLQRAAAVLTLLSSPSRWAHQAELESLRGAVAQALEGQLPPGAALPAQPAAPPGDTRPPPRQVEDQHMRRVWSDYPLLSEHLALEGFEITEDHAAADIIISNTPIRDFRSLPSGVLVNQFPYEAAIIRKDLLPQTLRQYRAQSGEADESTVCTSGRSEDVVPSWYPPTYDLATEVQFFVKHFRQIADAGQDNHWVVKPAQGARSMDLCLTDSEAMLVRMRGAPGGDRVVQKYIPQPVLYKDRKFDLRVYLVVRSFAENDAYLYRSWYGRIANKAYSGDMSASQADWEQHFTVACYDDDPEVSSRQLMVPKESIMDSLQEQGYSVPELEQQLQTIGRSIVEAASMKIGSWPRSKALYGLDILLDATRGGTAQLLEVSFAPDFTSLLKFEPELVNDVVHACFSSEPPGEKFWRLGAPPAAAAQESIEQLPGYKELNEID</sequence>
<keyword evidence="3" id="KW-1185">Reference proteome</keyword>
<accession>A0AAV1I6T9</accession>
<gene>
    <name evidence="2" type="ORF">CVIRNUC_006083</name>
</gene>
<dbReference type="SUPFAM" id="SSF56059">
    <property type="entry name" value="Glutathione synthetase ATP-binding domain-like"/>
    <property type="match status" value="1"/>
</dbReference>
<evidence type="ECO:0000256" key="1">
    <source>
        <dbReference type="SAM" id="MobiDB-lite"/>
    </source>
</evidence>
<dbReference type="AlphaFoldDB" id="A0AAV1I6T9"/>
<dbReference type="InterPro" id="IPR004344">
    <property type="entry name" value="TTL/TTLL_fam"/>
</dbReference>
<comment type="caution">
    <text evidence="2">The sequence shown here is derived from an EMBL/GenBank/DDBJ whole genome shotgun (WGS) entry which is preliminary data.</text>
</comment>
<feature type="compositionally biased region" description="Pro residues" evidence="1">
    <location>
        <begin position="259"/>
        <end position="271"/>
    </location>
</feature>
<evidence type="ECO:0008006" key="4">
    <source>
        <dbReference type="Google" id="ProtNLM"/>
    </source>
</evidence>
<reference evidence="2 3" key="1">
    <citation type="submission" date="2023-10" db="EMBL/GenBank/DDBJ databases">
        <authorList>
            <person name="Maclean D."/>
            <person name="Macfadyen A."/>
        </authorList>
    </citation>
    <scope>NUCLEOTIDE SEQUENCE [LARGE SCALE GENOMIC DNA]</scope>
</reference>
<evidence type="ECO:0000313" key="2">
    <source>
        <dbReference type="EMBL" id="CAK0782888.1"/>
    </source>
</evidence>
<name>A0AAV1I6T9_9CHLO</name>
<dbReference type="Proteomes" id="UP001314263">
    <property type="component" value="Unassembled WGS sequence"/>
</dbReference>
<dbReference type="InterPro" id="IPR027749">
    <property type="entry name" value="TTLL12"/>
</dbReference>
<dbReference type="PANTHER" id="PTHR46088">
    <property type="entry name" value="TUBULIN--TYROSINE LIGASE-LIKE PROTEIN 12"/>
    <property type="match status" value="1"/>
</dbReference>
<proteinExistence type="predicted"/>
<evidence type="ECO:0000313" key="3">
    <source>
        <dbReference type="Proteomes" id="UP001314263"/>
    </source>
</evidence>
<dbReference type="Pfam" id="PF03133">
    <property type="entry name" value="TTL"/>
    <property type="match status" value="1"/>
</dbReference>
<dbReference type="Gene3D" id="3.30.470.20">
    <property type="entry name" value="ATP-grasp fold, B domain"/>
    <property type="match status" value="1"/>
</dbReference>
<protein>
    <recommendedName>
        <fullName evidence="4">Tubulin-tyrosine ligase</fullName>
    </recommendedName>
</protein>
<feature type="region of interest" description="Disordered" evidence="1">
    <location>
        <begin position="250"/>
        <end position="274"/>
    </location>
</feature>
<dbReference type="GO" id="GO:0005737">
    <property type="term" value="C:cytoplasm"/>
    <property type="evidence" value="ECO:0007669"/>
    <property type="project" value="TreeGrafter"/>
</dbReference>
<dbReference type="EMBL" id="CAUYUE010000007">
    <property type="protein sequence ID" value="CAK0782888.1"/>
    <property type="molecule type" value="Genomic_DNA"/>
</dbReference>
<dbReference type="PANTHER" id="PTHR46088:SF1">
    <property type="entry name" value="TUBULIN--TYROSINE LIGASE-LIKE PROTEIN 12"/>
    <property type="match status" value="1"/>
</dbReference>